<feature type="transmembrane region" description="Helical" evidence="1">
    <location>
        <begin position="100"/>
        <end position="117"/>
    </location>
</feature>
<sequence>MRKAAARLLWRTLAVLSVALAVIGAVLPVMPTVPFLILAAWAGGKGWPALEAWLLDHAHFGPHIRHWRERGAVPRRAKWLATLMMTSSAVMMQFTPLPLAVRIGVPAVMAAVAIWLWRRPEA</sequence>
<keyword evidence="1" id="KW-0472">Membrane</keyword>
<protein>
    <submittedName>
        <fullName evidence="2">Uncharacterized membrane protein YbaN (DUF454 family)</fullName>
    </submittedName>
</protein>
<dbReference type="InterPro" id="IPR007401">
    <property type="entry name" value="DUF454"/>
</dbReference>
<proteinExistence type="predicted"/>
<evidence type="ECO:0000313" key="3">
    <source>
        <dbReference type="Proteomes" id="UP001180825"/>
    </source>
</evidence>
<dbReference type="EMBL" id="JAVDXV010000002">
    <property type="protein sequence ID" value="MDR7332404.1"/>
    <property type="molecule type" value="Genomic_DNA"/>
</dbReference>
<evidence type="ECO:0000256" key="1">
    <source>
        <dbReference type="SAM" id="Phobius"/>
    </source>
</evidence>
<dbReference type="Pfam" id="PF04304">
    <property type="entry name" value="DUF454"/>
    <property type="match status" value="1"/>
</dbReference>
<keyword evidence="1" id="KW-1133">Transmembrane helix</keyword>
<dbReference type="PANTHER" id="PTHR35813:SF1">
    <property type="entry name" value="INNER MEMBRANE PROTEIN YBAN"/>
    <property type="match status" value="1"/>
</dbReference>
<dbReference type="PIRSF" id="PIRSF016789">
    <property type="entry name" value="DUF454"/>
    <property type="match status" value="1"/>
</dbReference>
<gene>
    <name evidence="2" type="ORF">J2X21_001530</name>
</gene>
<accession>A0ABU2A5C6</accession>
<comment type="caution">
    <text evidence="2">The sequence shown here is derived from an EMBL/GenBank/DDBJ whole genome shotgun (WGS) entry which is preliminary data.</text>
</comment>
<dbReference type="Proteomes" id="UP001180825">
    <property type="component" value="Unassembled WGS sequence"/>
</dbReference>
<reference evidence="2 3" key="1">
    <citation type="submission" date="2023-07" db="EMBL/GenBank/DDBJ databases">
        <title>Sorghum-associated microbial communities from plants grown in Nebraska, USA.</title>
        <authorList>
            <person name="Schachtman D."/>
        </authorList>
    </citation>
    <scope>NUCLEOTIDE SEQUENCE [LARGE SCALE GENOMIC DNA]</scope>
    <source>
        <strain evidence="2 3">BE316</strain>
    </source>
</reference>
<dbReference type="PANTHER" id="PTHR35813">
    <property type="entry name" value="INNER MEMBRANE PROTEIN YBAN"/>
    <property type="match status" value="1"/>
</dbReference>
<dbReference type="RefSeq" id="WP_310326845.1">
    <property type="nucleotide sequence ID" value="NZ_JAVDXV010000002.1"/>
</dbReference>
<organism evidence="2 3">
    <name type="scientific">Roseateles asaccharophilus</name>
    <dbReference type="NCBI Taxonomy" id="582607"/>
    <lineage>
        <taxon>Bacteria</taxon>
        <taxon>Pseudomonadati</taxon>
        <taxon>Pseudomonadota</taxon>
        <taxon>Betaproteobacteria</taxon>
        <taxon>Burkholderiales</taxon>
        <taxon>Sphaerotilaceae</taxon>
        <taxon>Roseateles</taxon>
    </lineage>
</organism>
<keyword evidence="1" id="KW-0812">Transmembrane</keyword>
<feature type="transmembrane region" description="Helical" evidence="1">
    <location>
        <begin position="12"/>
        <end position="29"/>
    </location>
</feature>
<evidence type="ECO:0000313" key="2">
    <source>
        <dbReference type="EMBL" id="MDR7332404.1"/>
    </source>
</evidence>
<name>A0ABU2A5C6_9BURK</name>
<keyword evidence="3" id="KW-1185">Reference proteome</keyword>